<dbReference type="InterPro" id="IPR010235">
    <property type="entry name" value="HepT"/>
</dbReference>
<dbReference type="KEGG" id="mmt:Metme_4452"/>
<dbReference type="Pfam" id="PF08780">
    <property type="entry name" value="NTase_sub_bind"/>
    <property type="match status" value="1"/>
</dbReference>
<dbReference type="GO" id="GO:0016740">
    <property type="term" value="F:transferase activity"/>
    <property type="evidence" value="ECO:0007669"/>
    <property type="project" value="UniProtKB-KW"/>
</dbReference>
<reference key="2">
    <citation type="submission" date="2011-05" db="EMBL/GenBank/DDBJ databases">
        <title>Complete genome sequence of the aerobic marine methanotroph Methylomonas methanica MC09.</title>
        <authorList>
            <person name="Boden R."/>
            <person name="Cunliffe M."/>
            <person name="Scanlan J."/>
            <person name="Moussard H."/>
            <person name="Kits K.D."/>
            <person name="Klotz M."/>
            <person name="Jetten M."/>
            <person name="Vuilleumier S."/>
            <person name="Han J."/>
            <person name="Peters L."/>
            <person name="Mikhailova N."/>
            <person name="Teshima H."/>
            <person name="Tapia R."/>
            <person name="Kyrpides N."/>
            <person name="Ivanova N."/>
            <person name="Pagani I."/>
            <person name="Cheng J.-F."/>
            <person name="Goodwin L."/>
            <person name="Han C."/>
            <person name="Hauser L."/>
            <person name="Land M."/>
            <person name="Lapidus A."/>
            <person name="Lucas S."/>
            <person name="Pitluck S."/>
            <person name="Woyke T."/>
            <person name="Stein L.Y."/>
            <person name="Murrell C."/>
        </authorList>
    </citation>
    <scope>NUCLEOTIDE SEQUENCE</scope>
    <source>
        <strain>MC09</strain>
    </source>
</reference>
<dbReference type="eggNOG" id="COG1669">
    <property type="taxonomic scope" value="Bacteria"/>
</dbReference>
<proteinExistence type="predicted"/>
<dbReference type="OrthoDB" id="9810452at2"/>
<keyword evidence="2" id="KW-1185">Reference proteome</keyword>
<evidence type="ECO:0000313" key="2">
    <source>
        <dbReference type="Proteomes" id="UP000008888"/>
    </source>
</evidence>
<gene>
    <name evidence="1" type="ordered locus">Metme_4452</name>
</gene>
<dbReference type="AlphaFoldDB" id="G0A4Q4"/>
<reference evidence="1 2" key="1">
    <citation type="journal article" date="2011" name="J. Bacteriol.">
        <title>Complete Genome Sequence of the Aerobic Marine Methanotroph Methylomonas methanica MC09.</title>
        <authorList>
            <person name="Boden R."/>
            <person name="Cunliffe M."/>
            <person name="Scanlan J."/>
            <person name="Moussard H."/>
            <person name="Kits K.D."/>
            <person name="Klotz M.G."/>
            <person name="Jetten M.S."/>
            <person name="Vuilleumier S."/>
            <person name="Han J."/>
            <person name="Peters L."/>
            <person name="Mikhailova N."/>
            <person name="Teshima H."/>
            <person name="Tapia R."/>
            <person name="Kyrpides N."/>
            <person name="Ivanova N."/>
            <person name="Pagani I."/>
            <person name="Cheng J.F."/>
            <person name="Goodwin L."/>
            <person name="Han C."/>
            <person name="Hauser L."/>
            <person name="Land M.L."/>
            <person name="Lapidus A."/>
            <person name="Lucas S."/>
            <person name="Pitluck S."/>
            <person name="Woyke T."/>
            <person name="Stein L."/>
            <person name="Murrell J.C."/>
        </authorList>
    </citation>
    <scope>NUCLEOTIDE SEQUENCE [LARGE SCALE GENOMIC DNA]</scope>
    <source>
        <strain evidence="1 2">MC09</strain>
    </source>
</reference>
<reference evidence="2" key="3">
    <citation type="submission" date="2011-05" db="EMBL/GenBank/DDBJ databases">
        <title>Complete sequence of Methylomonas methanica MC09.</title>
        <authorList>
            <consortium name="US DOE Joint Genome Institute"/>
            <person name="Lucas S."/>
            <person name="Han J."/>
            <person name="Lapidus A."/>
            <person name="Cheng J.-F."/>
            <person name="Goodwin L."/>
            <person name="Pitluck S."/>
            <person name="Peters L."/>
            <person name="Mikhailova N."/>
            <person name="Teshima H."/>
            <person name="Han C."/>
            <person name="Tapia R."/>
            <person name="Land M."/>
            <person name="Hauser L."/>
            <person name="Kyrpides N."/>
            <person name="Ivanova N."/>
            <person name="Pagani I."/>
            <person name="Stein L."/>
            <person name="Woyke T."/>
        </authorList>
    </citation>
    <scope>NUCLEOTIDE SEQUENCE [LARGE SCALE GENOMIC DNA]</scope>
    <source>
        <strain evidence="2">MC09</strain>
    </source>
</reference>
<sequence>MQQDIRWQQRFSNYQKALDQLRKFIAHGELNELEEQGLIQAFEYTHELAWNVLRDYLLFKGQQAIHGSRDATREAFKLDLIDDGECWMDMIRDRNRTMHTYNRETAQAIAGNIRERFFNQFERLQQTMAGLVDGE</sequence>
<dbReference type="Gene3D" id="1.20.120.330">
    <property type="entry name" value="Nucleotidyltransferases domain 2"/>
    <property type="match status" value="1"/>
</dbReference>
<dbReference type="SUPFAM" id="SSF81593">
    <property type="entry name" value="Nucleotidyltransferase substrate binding subunit/domain"/>
    <property type="match status" value="1"/>
</dbReference>
<dbReference type="EMBL" id="CP002738">
    <property type="protein sequence ID" value="AEG02795.1"/>
    <property type="molecule type" value="Genomic_DNA"/>
</dbReference>
<dbReference type="RefSeq" id="WP_013821008.1">
    <property type="nucleotide sequence ID" value="NC_015572.1"/>
</dbReference>
<evidence type="ECO:0000313" key="1">
    <source>
        <dbReference type="EMBL" id="AEG02795.1"/>
    </source>
</evidence>
<name>G0A4Q4_METMM</name>
<dbReference type="HOGENOM" id="CLU_118479_1_0_6"/>
<dbReference type="STRING" id="857087.Metme_4452"/>
<dbReference type="Proteomes" id="UP000008888">
    <property type="component" value="Chromosome"/>
</dbReference>
<protein>
    <submittedName>
        <fullName evidence="1">Nucleotidyltransferase substrate binding protein, HI0074 family</fullName>
    </submittedName>
</protein>
<dbReference type="NCBIfam" id="TIGR01987">
    <property type="entry name" value="HI0074"/>
    <property type="match status" value="1"/>
</dbReference>
<keyword evidence="1" id="KW-0808">Transferase</keyword>
<organism evidence="1 2">
    <name type="scientific">Methylomonas methanica (strain DSM 25384 / MC09)</name>
    <dbReference type="NCBI Taxonomy" id="857087"/>
    <lineage>
        <taxon>Bacteria</taxon>
        <taxon>Pseudomonadati</taxon>
        <taxon>Pseudomonadota</taxon>
        <taxon>Gammaproteobacteria</taxon>
        <taxon>Methylococcales</taxon>
        <taxon>Methylococcaceae</taxon>
        <taxon>Methylomonas</taxon>
    </lineage>
</organism>
<accession>G0A4Q4</accession>